<protein>
    <submittedName>
        <fullName evidence="2">Uncharacterized protein</fullName>
    </submittedName>
</protein>
<accession>A0A4U7BBI0</accession>
<feature type="region of interest" description="Disordered" evidence="1">
    <location>
        <begin position="216"/>
        <end position="409"/>
    </location>
</feature>
<evidence type="ECO:0000313" key="2">
    <source>
        <dbReference type="EMBL" id="TKX25654.1"/>
    </source>
</evidence>
<feature type="region of interest" description="Disordered" evidence="1">
    <location>
        <begin position="799"/>
        <end position="847"/>
    </location>
</feature>
<feature type="compositionally biased region" description="Pro residues" evidence="1">
    <location>
        <begin position="441"/>
        <end position="456"/>
    </location>
</feature>
<proteinExistence type="predicted"/>
<evidence type="ECO:0000313" key="3">
    <source>
        <dbReference type="Proteomes" id="UP000308133"/>
    </source>
</evidence>
<comment type="caution">
    <text evidence="2">The sequence shown here is derived from an EMBL/GenBank/DDBJ whole genome shotgun (WGS) entry which is preliminary data.</text>
</comment>
<sequence>MAVDTEWARDGKTFDSGSVISGLTSLDDDTDEFGRMLVQHVRDEQRLNQALNGPGQAFRKARPHPRIGVTLDQVNGSRNLEIRSLSSGASDPGVAEHTLTYESDPPLNIPRDWGRKGRISNSWLRRLGDMDNDEIERPASANAIQSHQHTETRQVSHAVDWAGVADDPVRSIEQTTPISSRRRRIVSSPGQKEHHNSIERIRQWEADQDFTAGSFLQSTPAVSSRKRELESIQTRGIARDQLSRITERTSPESTRDQLESRMSRLAGQPLHRRQQPSPDDKQWGGSRASLSNKENIPIDGSSRESKERPLTNGTASQAGPVTSKPQRPSTTRQESIQLLKRLARVTSQSPSPSPNAGPQQPASHPRTADEPRTQRQSSAQAPELVNASPSPIHETPRPAPDLPAKTPKVTGAWIDTPLTVRHDSAQPVPSPPTTKDDAPLAPLPPAELSPQHPLPPLKRTASAPALPSSALSHVLRDKPPCLGDDTLASLEDLLDPTLTQPGDVSATLNLDDVRAELDRLHGTGRPLSAADEERREELLVIEGMAGKLRSARRGVREVKRGLRGMEKRVEVVGTAGREDSVGGGEVREGGVWRALVREGLQVFIHGERKLGRGKSWGGLTKVGMVVAAVVTWWVLENAACSIWCHPLYARSMHGFGVDAGAPKFPFVIPTVLLRPFRWLWQPVTSTIVWVLGHIWTGLVAYLGILFEEEPTPRRKGSQIKAPLYRSKRSSMWEESVPVLALREKTKVKEWDDRVADIIQEAAPMQETMDEDKVIREVHQDRKGGGFKLGKLWSWKSSPAESSASMAPSSADSVWGDGETWRSESETINMDSQQMWETGDGMGSDEIL</sequence>
<dbReference type="AlphaFoldDB" id="A0A4U7BBI0"/>
<feature type="compositionally biased region" description="Polar residues" evidence="1">
    <location>
        <begin position="345"/>
        <end position="362"/>
    </location>
</feature>
<feature type="region of interest" description="Disordered" evidence="1">
    <location>
        <begin position="174"/>
        <end position="197"/>
    </location>
</feature>
<gene>
    <name evidence="2" type="ORF">C1H76_2304</name>
</gene>
<name>A0A4U7BBI0_9PEZI</name>
<reference evidence="2 3" key="1">
    <citation type="submission" date="2018-02" db="EMBL/GenBank/DDBJ databases">
        <title>Draft genome sequences of Elsinoe sp., causing black scab on jojoba.</title>
        <authorList>
            <person name="Stodart B."/>
            <person name="Jeffress S."/>
            <person name="Ash G."/>
            <person name="Arun Chinnappa K."/>
        </authorList>
    </citation>
    <scope>NUCLEOTIDE SEQUENCE [LARGE SCALE GENOMIC DNA]</scope>
    <source>
        <strain evidence="2 3">Hillstone_2</strain>
    </source>
</reference>
<organism evidence="2 3">
    <name type="scientific">Elsinoe australis</name>
    <dbReference type="NCBI Taxonomy" id="40998"/>
    <lineage>
        <taxon>Eukaryota</taxon>
        <taxon>Fungi</taxon>
        <taxon>Dikarya</taxon>
        <taxon>Ascomycota</taxon>
        <taxon>Pezizomycotina</taxon>
        <taxon>Dothideomycetes</taxon>
        <taxon>Dothideomycetidae</taxon>
        <taxon>Myriangiales</taxon>
        <taxon>Elsinoaceae</taxon>
        <taxon>Elsinoe</taxon>
    </lineage>
</organism>
<dbReference type="Proteomes" id="UP000308133">
    <property type="component" value="Unassembled WGS sequence"/>
</dbReference>
<feature type="compositionally biased region" description="Polar residues" evidence="1">
    <location>
        <begin position="311"/>
        <end position="336"/>
    </location>
</feature>
<feature type="compositionally biased region" description="Basic and acidic residues" evidence="1">
    <location>
        <begin position="237"/>
        <end position="262"/>
    </location>
</feature>
<dbReference type="EMBL" id="PTQR01000028">
    <property type="protein sequence ID" value="TKX25654.1"/>
    <property type="molecule type" value="Genomic_DNA"/>
</dbReference>
<feature type="compositionally biased region" description="Polar residues" evidence="1">
    <location>
        <begin position="825"/>
        <end position="835"/>
    </location>
</feature>
<feature type="region of interest" description="Disordered" evidence="1">
    <location>
        <begin position="421"/>
        <end position="465"/>
    </location>
</feature>
<feature type="compositionally biased region" description="Low complexity" evidence="1">
    <location>
        <begin position="799"/>
        <end position="812"/>
    </location>
</feature>
<evidence type="ECO:0000256" key="1">
    <source>
        <dbReference type="SAM" id="MobiDB-lite"/>
    </source>
</evidence>